<dbReference type="AlphaFoldDB" id="A0AA86NN95"/>
<dbReference type="EMBL" id="CAXDID020000698">
    <property type="protein sequence ID" value="CAL6110896.1"/>
    <property type="molecule type" value="Genomic_DNA"/>
</dbReference>
<organism evidence="2">
    <name type="scientific">Hexamita inflata</name>
    <dbReference type="NCBI Taxonomy" id="28002"/>
    <lineage>
        <taxon>Eukaryota</taxon>
        <taxon>Metamonada</taxon>
        <taxon>Diplomonadida</taxon>
        <taxon>Hexamitidae</taxon>
        <taxon>Hexamitinae</taxon>
        <taxon>Hexamita</taxon>
    </lineage>
</organism>
<name>A0AA86NN95_9EUKA</name>
<feature type="compositionally biased region" description="Low complexity" evidence="1">
    <location>
        <begin position="93"/>
        <end position="105"/>
    </location>
</feature>
<evidence type="ECO:0000256" key="1">
    <source>
        <dbReference type="SAM" id="MobiDB-lite"/>
    </source>
</evidence>
<keyword evidence="4" id="KW-1185">Reference proteome</keyword>
<comment type="caution">
    <text evidence="2">The sequence shown here is derived from an EMBL/GenBank/DDBJ whole genome shotgun (WGS) entry which is preliminary data.</text>
</comment>
<sequence length="222" mass="24111">MTLHQFPSRARLSASSRRDRRRTERKVRANGAQAQAEARKAGGRRAKRAQSEGEQCKSKARRLQLGEQGSSSAKVRARAPDSRRNWRQEDPARSSGKQGQPSSSQKSRRKTLTAKAGGEKGPKQPRTPEPGKSSAQEGAFGASNQTLISLQNANQLVQPREVAHASSVEAEDSYLASSTQVGGGFLFCALFTVKAVTSPTRCQVAWPRRQQLSNQGSSEVLV</sequence>
<gene>
    <name evidence="2" type="ORF">HINF_LOCUS10243</name>
    <name evidence="3" type="ORF">HINF_LOCUS76135</name>
</gene>
<reference evidence="3 4" key="2">
    <citation type="submission" date="2024-07" db="EMBL/GenBank/DDBJ databases">
        <authorList>
            <person name="Akdeniz Z."/>
        </authorList>
    </citation>
    <scope>NUCLEOTIDE SEQUENCE [LARGE SCALE GENOMIC DNA]</scope>
</reference>
<feature type="compositionally biased region" description="Basic and acidic residues" evidence="1">
    <location>
        <begin position="78"/>
        <end position="92"/>
    </location>
</feature>
<evidence type="ECO:0000313" key="3">
    <source>
        <dbReference type="EMBL" id="CAL6110896.1"/>
    </source>
</evidence>
<dbReference type="EMBL" id="CATOUU010000256">
    <property type="protein sequence ID" value="CAI9922598.1"/>
    <property type="molecule type" value="Genomic_DNA"/>
</dbReference>
<evidence type="ECO:0000313" key="2">
    <source>
        <dbReference type="EMBL" id="CAI9922598.1"/>
    </source>
</evidence>
<dbReference type="Proteomes" id="UP001642409">
    <property type="component" value="Unassembled WGS sequence"/>
</dbReference>
<reference evidence="2" key="1">
    <citation type="submission" date="2023-06" db="EMBL/GenBank/DDBJ databases">
        <authorList>
            <person name="Kurt Z."/>
        </authorList>
    </citation>
    <scope>NUCLEOTIDE SEQUENCE</scope>
</reference>
<protein>
    <submittedName>
        <fullName evidence="3">Hypothetical_protein</fullName>
    </submittedName>
</protein>
<evidence type="ECO:0000313" key="4">
    <source>
        <dbReference type="Proteomes" id="UP001642409"/>
    </source>
</evidence>
<accession>A0AA86NN95</accession>
<proteinExistence type="predicted"/>
<feature type="region of interest" description="Disordered" evidence="1">
    <location>
        <begin position="1"/>
        <end position="138"/>
    </location>
</feature>